<name>Q7P3R4_FUSVC</name>
<dbReference type="Pfam" id="PF17179">
    <property type="entry name" value="Fer4_22"/>
    <property type="match status" value="1"/>
</dbReference>
<dbReference type="AlphaFoldDB" id="Q7P3R4"/>
<organism evidence="5 6">
    <name type="scientific">Fusobacterium vincentii ATCC 49256</name>
    <dbReference type="NCBI Taxonomy" id="209882"/>
    <lineage>
        <taxon>Bacteria</taxon>
        <taxon>Fusobacteriati</taxon>
        <taxon>Fusobacteriota</taxon>
        <taxon>Fusobacteriia</taxon>
        <taxon>Fusobacteriales</taxon>
        <taxon>Fusobacteriaceae</taxon>
        <taxon>Fusobacterium</taxon>
    </lineage>
</organism>
<feature type="domain" description="4Fe-4S ferredoxin-type" evidence="4">
    <location>
        <begin position="3"/>
        <end position="35"/>
    </location>
</feature>
<dbReference type="PROSITE" id="PS51379">
    <property type="entry name" value="4FE4S_FER_2"/>
    <property type="match status" value="2"/>
</dbReference>
<comment type="caution">
    <text evidence="5">The sequence shown here is derived from an EMBL/GenBank/DDBJ whole genome shotgun (WGS) entry which is preliminary data.</text>
</comment>
<proteinExistence type="predicted"/>
<accession>Q7P3R4</accession>
<dbReference type="GO" id="GO:0051536">
    <property type="term" value="F:iron-sulfur cluster binding"/>
    <property type="evidence" value="ECO:0007669"/>
    <property type="project" value="UniProtKB-KW"/>
</dbReference>
<protein>
    <submittedName>
        <fullName evidence="5">Anaerobic sulfite reductase subunit A</fullName>
    </submittedName>
</protein>
<dbReference type="Gene3D" id="1.10.1060.10">
    <property type="entry name" value="Alpha-helical ferredoxin"/>
    <property type="match status" value="1"/>
</dbReference>
<keyword evidence="1" id="KW-0479">Metal-binding</keyword>
<dbReference type="InterPro" id="IPR009051">
    <property type="entry name" value="Helical_ferredxn"/>
</dbReference>
<sequence length="149" mass="17683">MQNHKMWDEYDTRCIGCGRCNYSCPTCTCFSMQDIHYKENENMGERRRVWASCQVDGYTNIAGGHSFRQKQGQRMRFKTLHKIHDYKKRFGENMCVGCGRCDDMCPQYISISEAYEKVARAMREKDNEELISEVYEKVVKAMKEKREEE</sequence>
<evidence type="ECO:0000256" key="2">
    <source>
        <dbReference type="ARBA" id="ARBA00023004"/>
    </source>
</evidence>
<gene>
    <name evidence="5" type="ORF">FNV0259</name>
</gene>
<evidence type="ECO:0000313" key="6">
    <source>
        <dbReference type="Proteomes" id="UP000006454"/>
    </source>
</evidence>
<dbReference type="PANTHER" id="PTHR40447:SF1">
    <property type="entry name" value="ANAEROBIC SULFITE REDUCTASE SUBUNIT A"/>
    <property type="match status" value="1"/>
</dbReference>
<keyword evidence="2" id="KW-0408">Iron</keyword>
<evidence type="ECO:0000256" key="1">
    <source>
        <dbReference type="ARBA" id="ARBA00022723"/>
    </source>
</evidence>
<dbReference type="SUPFAM" id="SSF46548">
    <property type="entry name" value="alpha-helical ferredoxin"/>
    <property type="match status" value="1"/>
</dbReference>
<dbReference type="InterPro" id="IPR017896">
    <property type="entry name" value="4Fe4S_Fe-S-bd"/>
</dbReference>
<dbReference type="PANTHER" id="PTHR40447">
    <property type="entry name" value="ANAEROBIC SULFITE REDUCTASE SUBUNIT A"/>
    <property type="match status" value="1"/>
</dbReference>
<feature type="domain" description="4Fe-4S ferredoxin-type" evidence="4">
    <location>
        <begin position="86"/>
        <end position="114"/>
    </location>
</feature>
<keyword evidence="3" id="KW-0411">Iron-sulfur</keyword>
<dbReference type="InterPro" id="IPR017900">
    <property type="entry name" value="4Fe4S_Fe_S_CS"/>
</dbReference>
<dbReference type="PROSITE" id="PS00198">
    <property type="entry name" value="4FE4S_FER_1"/>
    <property type="match status" value="2"/>
</dbReference>
<evidence type="ECO:0000259" key="4">
    <source>
        <dbReference type="PROSITE" id="PS51379"/>
    </source>
</evidence>
<dbReference type="GO" id="GO:0046872">
    <property type="term" value="F:metal ion binding"/>
    <property type="evidence" value="ECO:0007669"/>
    <property type="project" value="UniProtKB-KW"/>
</dbReference>
<reference evidence="5 6" key="1">
    <citation type="journal article" date="2003" name="Genome Res.">
        <title>Genome analysis of F. nucleatum sub spp vincentii and its comparison with the genome of F. nucleatum ATCC 25586.</title>
        <authorList>
            <person name="Kapatral V."/>
            <person name="Ivanova N."/>
            <person name="Anderson I."/>
            <person name="Reznik G."/>
            <person name="Bhattacharyya A."/>
            <person name="Gardner W.L."/>
            <person name="Mikhailova N."/>
            <person name="Lapidus A."/>
            <person name="Larsen N."/>
            <person name="D'Souza M."/>
            <person name="Walunas T."/>
            <person name="Haselkorn R."/>
            <person name="Overbeek R."/>
            <person name="Kyrpides N."/>
        </authorList>
    </citation>
    <scope>NUCLEOTIDE SEQUENCE [LARGE SCALE GENOMIC DNA]</scope>
    <source>
        <strain evidence="5 6">ATCC 49256</strain>
    </source>
</reference>
<evidence type="ECO:0000313" key="5">
    <source>
        <dbReference type="EMBL" id="EAA23224.1"/>
    </source>
</evidence>
<dbReference type="Proteomes" id="UP000006454">
    <property type="component" value="Unassembled WGS sequence"/>
</dbReference>
<dbReference type="EMBL" id="AABF01000186">
    <property type="protein sequence ID" value="EAA23224.1"/>
    <property type="molecule type" value="Genomic_DNA"/>
</dbReference>
<evidence type="ECO:0000256" key="3">
    <source>
        <dbReference type="ARBA" id="ARBA00023014"/>
    </source>
</evidence>